<dbReference type="CDD" id="cd17546">
    <property type="entry name" value="REC_hyHK_CKI1_RcsC-like"/>
    <property type="match status" value="1"/>
</dbReference>
<keyword evidence="7" id="KW-0902">Two-component regulatory system</keyword>
<dbReference type="PANTHER" id="PTHR43047:SF72">
    <property type="entry name" value="OSMOSENSING HISTIDINE PROTEIN KINASE SLN1"/>
    <property type="match status" value="1"/>
</dbReference>
<evidence type="ECO:0000256" key="3">
    <source>
        <dbReference type="ARBA" id="ARBA00012438"/>
    </source>
</evidence>
<dbReference type="SUPFAM" id="SSF55781">
    <property type="entry name" value="GAF domain-like"/>
    <property type="match status" value="1"/>
</dbReference>
<feature type="domain" description="PAS" evidence="12">
    <location>
        <begin position="177"/>
        <end position="254"/>
    </location>
</feature>
<dbReference type="EC" id="2.7.13.3" evidence="3"/>
<feature type="region of interest" description="Disordered" evidence="9">
    <location>
        <begin position="540"/>
        <end position="566"/>
    </location>
</feature>
<dbReference type="SUPFAM" id="SSF55785">
    <property type="entry name" value="PYP-like sensor domain (PAS domain)"/>
    <property type="match status" value="1"/>
</dbReference>
<evidence type="ECO:0000313" key="13">
    <source>
        <dbReference type="EMBL" id="MBT0770228.1"/>
    </source>
</evidence>
<dbReference type="SMART" id="SM00387">
    <property type="entry name" value="HATPase_c"/>
    <property type="match status" value="1"/>
</dbReference>
<dbReference type="Pfam" id="PF01590">
    <property type="entry name" value="GAF"/>
    <property type="match status" value="1"/>
</dbReference>
<evidence type="ECO:0000256" key="9">
    <source>
        <dbReference type="SAM" id="MobiDB-lite"/>
    </source>
</evidence>
<dbReference type="SMART" id="SM00388">
    <property type="entry name" value="HisKA"/>
    <property type="match status" value="1"/>
</dbReference>
<dbReference type="InterPro" id="IPR036097">
    <property type="entry name" value="HisK_dim/P_sf"/>
</dbReference>
<dbReference type="Pfam" id="PF13188">
    <property type="entry name" value="PAS_8"/>
    <property type="match status" value="1"/>
</dbReference>
<dbReference type="Gene3D" id="1.10.287.130">
    <property type="match status" value="1"/>
</dbReference>
<keyword evidence="6" id="KW-0418">Kinase</keyword>
<dbReference type="EMBL" id="JAHBAY010000005">
    <property type="protein sequence ID" value="MBT0770228.1"/>
    <property type="molecule type" value="Genomic_DNA"/>
</dbReference>
<evidence type="ECO:0000256" key="8">
    <source>
        <dbReference type="PROSITE-ProRule" id="PRU00169"/>
    </source>
</evidence>
<dbReference type="PROSITE" id="PS50110">
    <property type="entry name" value="RESPONSE_REGULATORY"/>
    <property type="match status" value="1"/>
</dbReference>
<dbReference type="SUPFAM" id="SSF47384">
    <property type="entry name" value="Homodimeric domain of signal transducing histidine kinase"/>
    <property type="match status" value="1"/>
</dbReference>
<dbReference type="PROSITE" id="PS50109">
    <property type="entry name" value="HIS_KIN"/>
    <property type="match status" value="1"/>
</dbReference>
<evidence type="ECO:0000256" key="6">
    <source>
        <dbReference type="ARBA" id="ARBA00022777"/>
    </source>
</evidence>
<dbReference type="Gene3D" id="3.40.50.2300">
    <property type="match status" value="1"/>
</dbReference>
<evidence type="ECO:0000256" key="1">
    <source>
        <dbReference type="ARBA" id="ARBA00000085"/>
    </source>
</evidence>
<dbReference type="InterPro" id="IPR029016">
    <property type="entry name" value="GAF-like_dom_sf"/>
</dbReference>
<comment type="caution">
    <text evidence="13">The sequence shown here is derived from an EMBL/GenBank/DDBJ whole genome shotgun (WGS) entry which is preliminary data.</text>
</comment>
<protein>
    <recommendedName>
        <fullName evidence="3">histidine kinase</fullName>
        <ecNumber evidence="3">2.7.13.3</ecNumber>
    </recommendedName>
</protein>
<keyword evidence="4 8" id="KW-0597">Phosphoprotein</keyword>
<dbReference type="Gene3D" id="3.30.450.40">
    <property type="match status" value="1"/>
</dbReference>
<dbReference type="Gene3D" id="3.30.450.20">
    <property type="entry name" value="PAS domain"/>
    <property type="match status" value="1"/>
</dbReference>
<dbReference type="SMART" id="SM00448">
    <property type="entry name" value="REC"/>
    <property type="match status" value="1"/>
</dbReference>
<accession>A0ABS5TH86</accession>
<dbReference type="InterPro" id="IPR000014">
    <property type="entry name" value="PAS"/>
</dbReference>
<dbReference type="InterPro" id="IPR001789">
    <property type="entry name" value="Sig_transdc_resp-reg_receiver"/>
</dbReference>
<gene>
    <name evidence="13" type="ORF">KIH74_14905</name>
</gene>
<evidence type="ECO:0000256" key="5">
    <source>
        <dbReference type="ARBA" id="ARBA00022679"/>
    </source>
</evidence>
<comment type="subcellular location">
    <subcellularLocation>
        <location evidence="2">Cell membrane</location>
    </subcellularLocation>
</comment>
<dbReference type="RefSeq" id="WP_214156517.1">
    <property type="nucleotide sequence ID" value="NZ_JAHBAY010000005.1"/>
</dbReference>
<evidence type="ECO:0000256" key="2">
    <source>
        <dbReference type="ARBA" id="ARBA00004236"/>
    </source>
</evidence>
<dbReference type="SUPFAM" id="SSF55874">
    <property type="entry name" value="ATPase domain of HSP90 chaperone/DNA topoisomerase II/histidine kinase"/>
    <property type="match status" value="1"/>
</dbReference>
<dbReference type="Pfam" id="PF00512">
    <property type="entry name" value="HisKA"/>
    <property type="match status" value="1"/>
</dbReference>
<evidence type="ECO:0000259" key="12">
    <source>
        <dbReference type="PROSITE" id="PS50112"/>
    </source>
</evidence>
<dbReference type="InterPro" id="IPR004358">
    <property type="entry name" value="Sig_transdc_His_kin-like_C"/>
</dbReference>
<dbReference type="InterPro" id="IPR011006">
    <property type="entry name" value="CheY-like_superfamily"/>
</dbReference>
<dbReference type="Proteomes" id="UP001197247">
    <property type="component" value="Unassembled WGS sequence"/>
</dbReference>
<dbReference type="InterPro" id="IPR036890">
    <property type="entry name" value="HATPase_C_sf"/>
</dbReference>
<evidence type="ECO:0000259" key="11">
    <source>
        <dbReference type="PROSITE" id="PS50110"/>
    </source>
</evidence>
<dbReference type="PANTHER" id="PTHR43047">
    <property type="entry name" value="TWO-COMPONENT HISTIDINE PROTEIN KINASE"/>
    <property type="match status" value="1"/>
</dbReference>
<dbReference type="Gene3D" id="3.30.565.10">
    <property type="entry name" value="Histidine kinase-like ATPase, C-terminal domain"/>
    <property type="match status" value="1"/>
</dbReference>
<dbReference type="CDD" id="cd16922">
    <property type="entry name" value="HATPase_EvgS-ArcB-TorS-like"/>
    <property type="match status" value="1"/>
</dbReference>
<evidence type="ECO:0000313" key="14">
    <source>
        <dbReference type="Proteomes" id="UP001197247"/>
    </source>
</evidence>
<dbReference type="InterPro" id="IPR035965">
    <property type="entry name" value="PAS-like_dom_sf"/>
</dbReference>
<dbReference type="Pfam" id="PF00072">
    <property type="entry name" value="Response_reg"/>
    <property type="match status" value="1"/>
</dbReference>
<feature type="modified residue" description="4-aspartylphosphate" evidence="8">
    <location>
        <position position="622"/>
    </location>
</feature>
<feature type="domain" description="Histidine kinase" evidence="10">
    <location>
        <begin position="327"/>
        <end position="541"/>
    </location>
</feature>
<dbReference type="Pfam" id="PF02518">
    <property type="entry name" value="HATPase_c"/>
    <property type="match status" value="1"/>
</dbReference>
<dbReference type="CDD" id="cd00082">
    <property type="entry name" value="HisKA"/>
    <property type="match status" value="1"/>
</dbReference>
<dbReference type="PRINTS" id="PR00344">
    <property type="entry name" value="BCTRLSENSOR"/>
</dbReference>
<comment type="catalytic activity">
    <reaction evidence="1">
        <text>ATP + protein L-histidine = ADP + protein N-phospho-L-histidine.</text>
        <dbReference type="EC" id="2.7.13.3"/>
    </reaction>
</comment>
<sequence length="695" mass="74040">MFIGEDALLAEYGLPDLAPQEQLRAITRVAAAVCGVPNAVVNLLGGCFQHQVGSSGFEGGRSDLGDSMCARAIHEPELRYTSDARNEPSFRDNPWVNGVMARVRLYASAPLVLPDGRVLGTLCVFSDEPGQLTGVQRAALADLTGQVVTLFELARVSRESRQVAERAQRLAEEAERREALVSAVLDTIDVAVVACDMRGRLTLFNRAAREMHGVDADSSLDPGQWAARYDLFSEDGVTPLAADDIPLARALREGQVDDLLMVIAPAGRPALTLRVSGRTLHGDTLGVVGAVVAMTDVTLLRAQARELAQARDAAQSANEAKSMFLATVSHEIRTPLNGVHGMLELLMDDGLTEEQHERARIALVSTRTLIALLNGILDLSKGEAQQTSLRPRPIDPAALLHEVADTVRGSAYLKNLTVHVEVGDGVPALVRADPDRLRQILLNLQGNAVKFTTDGGVRSALEVPRPGYLRFSVSDTGPGISAEELPGLFRPFRQGLAGSVHGGTGLGLALCRQLVELMGGTIDVRSRPGGTTFTVDLPLDAAGPSPVPDREPVLPSARSGEAPLPSPEQAPLRVLLVDDDEVSRLVAGSLLRRLGVDVTTAGNGNEAVAAAGGTSFDLILLDRHMPGMDGLQISRALRRNPRTRDVFIVALTAAGDDQKQECLDAGMDDFVTKPVSQGDLSRLIERFVASRAASV</sequence>
<dbReference type="InterPro" id="IPR003661">
    <property type="entry name" value="HisK_dim/P_dom"/>
</dbReference>
<dbReference type="SUPFAM" id="SSF52172">
    <property type="entry name" value="CheY-like"/>
    <property type="match status" value="1"/>
</dbReference>
<organism evidence="13 14">
    <name type="scientific">Kineosporia corallincola</name>
    <dbReference type="NCBI Taxonomy" id="2835133"/>
    <lineage>
        <taxon>Bacteria</taxon>
        <taxon>Bacillati</taxon>
        <taxon>Actinomycetota</taxon>
        <taxon>Actinomycetes</taxon>
        <taxon>Kineosporiales</taxon>
        <taxon>Kineosporiaceae</taxon>
        <taxon>Kineosporia</taxon>
    </lineage>
</organism>
<name>A0ABS5TH86_9ACTN</name>
<evidence type="ECO:0000256" key="7">
    <source>
        <dbReference type="ARBA" id="ARBA00023012"/>
    </source>
</evidence>
<dbReference type="InterPro" id="IPR003018">
    <property type="entry name" value="GAF"/>
</dbReference>
<keyword evidence="5" id="KW-0808">Transferase</keyword>
<reference evidence="13 14" key="1">
    <citation type="submission" date="2021-05" db="EMBL/GenBank/DDBJ databases">
        <title>Kineosporia and Streptomyces sp. nov. two new marine actinobacteria isolated from Coral.</title>
        <authorList>
            <person name="Buangrab K."/>
            <person name="Sutthacheep M."/>
            <person name="Yeemin T."/>
            <person name="Harunari E."/>
            <person name="Igarashi Y."/>
            <person name="Kanchanasin P."/>
            <person name="Tanasupawat S."/>
            <person name="Phongsopitanun W."/>
        </authorList>
    </citation>
    <scope>NUCLEOTIDE SEQUENCE [LARGE SCALE GENOMIC DNA]</scope>
    <source>
        <strain evidence="13 14">J2-2</strain>
    </source>
</reference>
<evidence type="ECO:0000259" key="10">
    <source>
        <dbReference type="PROSITE" id="PS50109"/>
    </source>
</evidence>
<keyword evidence="14" id="KW-1185">Reference proteome</keyword>
<dbReference type="InterPro" id="IPR003594">
    <property type="entry name" value="HATPase_dom"/>
</dbReference>
<dbReference type="SMART" id="SM00065">
    <property type="entry name" value="GAF"/>
    <property type="match status" value="1"/>
</dbReference>
<feature type="domain" description="Response regulatory" evidence="11">
    <location>
        <begin position="573"/>
        <end position="688"/>
    </location>
</feature>
<proteinExistence type="predicted"/>
<dbReference type="PROSITE" id="PS50112">
    <property type="entry name" value="PAS"/>
    <property type="match status" value="1"/>
</dbReference>
<dbReference type="InterPro" id="IPR005467">
    <property type="entry name" value="His_kinase_dom"/>
</dbReference>
<evidence type="ECO:0000256" key="4">
    <source>
        <dbReference type="ARBA" id="ARBA00022553"/>
    </source>
</evidence>